<dbReference type="PANTHER" id="PTHR42756">
    <property type="entry name" value="TRANSCRIPTIONAL REGULATOR, MARR"/>
    <property type="match status" value="1"/>
</dbReference>
<dbReference type="KEGG" id="ovb:NB640_10285"/>
<keyword evidence="3" id="KW-0804">Transcription</keyword>
<name>A0A9E9LWL5_9BURK</name>
<dbReference type="InterPro" id="IPR036390">
    <property type="entry name" value="WH_DNA-bd_sf"/>
</dbReference>
<dbReference type="Proteomes" id="UP001156215">
    <property type="component" value="Chromosome"/>
</dbReference>
<dbReference type="PROSITE" id="PS50995">
    <property type="entry name" value="HTH_MARR_2"/>
    <property type="match status" value="1"/>
</dbReference>
<keyword evidence="6" id="KW-1185">Reference proteome</keyword>
<protein>
    <submittedName>
        <fullName evidence="5">MarR family transcriptional regulator</fullName>
    </submittedName>
</protein>
<keyword evidence="2" id="KW-0238">DNA-binding</keyword>
<dbReference type="RefSeq" id="WP_269308613.1">
    <property type="nucleotide sequence ID" value="NZ_CP098242.1"/>
</dbReference>
<keyword evidence="1" id="KW-0805">Transcription regulation</keyword>
<evidence type="ECO:0000313" key="6">
    <source>
        <dbReference type="Proteomes" id="UP001156215"/>
    </source>
</evidence>
<evidence type="ECO:0000259" key="4">
    <source>
        <dbReference type="PROSITE" id="PS50995"/>
    </source>
</evidence>
<dbReference type="PRINTS" id="PR00598">
    <property type="entry name" value="HTHMARR"/>
</dbReference>
<reference evidence="5" key="1">
    <citation type="journal article" date="2022" name="Front. Microbiol.">
        <title>New perspectives on an old grouping: The genomic and phenotypic variability of Oxalobacter formigenes and the implications for calcium oxalate stone prevention.</title>
        <authorList>
            <person name="Chmiel J.A."/>
            <person name="Carr C."/>
            <person name="Stuivenberg G.A."/>
            <person name="Venema R."/>
            <person name="Chanyi R.M."/>
            <person name="Al K.F."/>
            <person name="Giguere D."/>
            <person name="Say H."/>
            <person name="Akouris P.P."/>
            <person name="Dominguez Romero S.A."/>
            <person name="Kwong A."/>
            <person name="Tai V."/>
            <person name="Koval S.F."/>
            <person name="Razvi H."/>
            <person name="Bjazevic J."/>
            <person name="Burton J.P."/>
        </authorList>
    </citation>
    <scope>NUCLEOTIDE SEQUENCE</scope>
    <source>
        <strain evidence="5">WoOx3</strain>
    </source>
</reference>
<proteinExistence type="predicted"/>
<accession>A0A9E9LWL5</accession>
<dbReference type="SUPFAM" id="SSF46785">
    <property type="entry name" value="Winged helix' DNA-binding domain"/>
    <property type="match status" value="1"/>
</dbReference>
<dbReference type="InterPro" id="IPR036388">
    <property type="entry name" value="WH-like_DNA-bd_sf"/>
</dbReference>
<dbReference type="Gene3D" id="1.10.10.10">
    <property type="entry name" value="Winged helix-like DNA-binding domain superfamily/Winged helix DNA-binding domain"/>
    <property type="match status" value="1"/>
</dbReference>
<organism evidence="5 6">
    <name type="scientific">Oxalobacter vibrioformis</name>
    <dbReference type="NCBI Taxonomy" id="933080"/>
    <lineage>
        <taxon>Bacteria</taxon>
        <taxon>Pseudomonadati</taxon>
        <taxon>Pseudomonadota</taxon>
        <taxon>Betaproteobacteria</taxon>
        <taxon>Burkholderiales</taxon>
        <taxon>Oxalobacteraceae</taxon>
        <taxon>Oxalobacter</taxon>
    </lineage>
</organism>
<dbReference type="AlphaFoldDB" id="A0A9E9LWL5"/>
<dbReference type="EMBL" id="CP098242">
    <property type="protein sequence ID" value="WAW09611.1"/>
    <property type="molecule type" value="Genomic_DNA"/>
</dbReference>
<dbReference type="InterPro" id="IPR000835">
    <property type="entry name" value="HTH_MarR-typ"/>
</dbReference>
<sequence>MFFLDNLPTVEMMARLASRVPEMEPDTVVTYLLLAKTASELLRQQDRHLAKFGLSQARFQLLILLERSGNGEMTPADLTREMGIAMKNTLRLIGYMEKDGIVSRMPHETDRRATIVRITEKGRELLFSLLPGNYGFMNRAFEKLDAASRAALRELLEKVNLDFSTG</sequence>
<dbReference type="PANTHER" id="PTHR42756:SF1">
    <property type="entry name" value="TRANSCRIPTIONAL REPRESSOR OF EMRAB OPERON"/>
    <property type="match status" value="1"/>
</dbReference>
<dbReference type="GO" id="GO:0003700">
    <property type="term" value="F:DNA-binding transcription factor activity"/>
    <property type="evidence" value="ECO:0007669"/>
    <property type="project" value="InterPro"/>
</dbReference>
<gene>
    <name evidence="5" type="ORF">NB640_10285</name>
</gene>
<feature type="domain" description="HTH marR-type" evidence="4">
    <location>
        <begin position="24"/>
        <end position="161"/>
    </location>
</feature>
<dbReference type="Pfam" id="PF12802">
    <property type="entry name" value="MarR_2"/>
    <property type="match status" value="1"/>
</dbReference>
<evidence type="ECO:0000313" key="5">
    <source>
        <dbReference type="EMBL" id="WAW09611.1"/>
    </source>
</evidence>
<dbReference type="GO" id="GO:0003677">
    <property type="term" value="F:DNA binding"/>
    <property type="evidence" value="ECO:0007669"/>
    <property type="project" value="UniProtKB-KW"/>
</dbReference>
<evidence type="ECO:0000256" key="2">
    <source>
        <dbReference type="ARBA" id="ARBA00023125"/>
    </source>
</evidence>
<evidence type="ECO:0000256" key="3">
    <source>
        <dbReference type="ARBA" id="ARBA00023163"/>
    </source>
</evidence>
<dbReference type="SMART" id="SM00347">
    <property type="entry name" value="HTH_MARR"/>
    <property type="match status" value="1"/>
</dbReference>
<evidence type="ECO:0000256" key="1">
    <source>
        <dbReference type="ARBA" id="ARBA00023015"/>
    </source>
</evidence>